<dbReference type="GO" id="GO:0016491">
    <property type="term" value="F:oxidoreductase activity"/>
    <property type="evidence" value="ECO:0007669"/>
    <property type="project" value="InterPro"/>
</dbReference>
<dbReference type="CDD" id="cd03024">
    <property type="entry name" value="DsbA_FrnE"/>
    <property type="match status" value="1"/>
</dbReference>
<organism evidence="2 3">
    <name type="scientific">Spirilliplanes yamanashiensis</name>
    <dbReference type="NCBI Taxonomy" id="42233"/>
    <lineage>
        <taxon>Bacteria</taxon>
        <taxon>Bacillati</taxon>
        <taxon>Actinomycetota</taxon>
        <taxon>Actinomycetes</taxon>
        <taxon>Micromonosporales</taxon>
        <taxon>Micromonosporaceae</taxon>
        <taxon>Spirilliplanes</taxon>
    </lineage>
</organism>
<evidence type="ECO:0000259" key="1">
    <source>
        <dbReference type="Pfam" id="PF01323"/>
    </source>
</evidence>
<accession>A0A8J3Y7C7</accession>
<proteinExistence type="predicted"/>
<dbReference type="EMBL" id="BOOY01000014">
    <property type="protein sequence ID" value="GIJ02633.1"/>
    <property type="molecule type" value="Genomic_DNA"/>
</dbReference>
<evidence type="ECO:0000313" key="2">
    <source>
        <dbReference type="EMBL" id="GIJ02633.1"/>
    </source>
</evidence>
<protein>
    <submittedName>
        <fullName evidence="2">DSBA oxidoreductase</fullName>
    </submittedName>
</protein>
<dbReference type="Proteomes" id="UP000652013">
    <property type="component" value="Unassembled WGS sequence"/>
</dbReference>
<dbReference type="Gene3D" id="3.40.30.10">
    <property type="entry name" value="Glutaredoxin"/>
    <property type="match status" value="1"/>
</dbReference>
<dbReference type="AlphaFoldDB" id="A0A8J3Y7C7"/>
<name>A0A8J3Y7C7_9ACTN</name>
<dbReference type="PANTHER" id="PTHR13887:SF41">
    <property type="entry name" value="THIOREDOXIN SUPERFAMILY PROTEIN"/>
    <property type="match status" value="1"/>
</dbReference>
<sequence>MSPVVEIEIWTDVVCPWCYIGKRRMDSAVAAYPGDVTVTYRAYQLDPTPVREPQPLVDALAAKFGGPEQVTAMTSRVTDIAAADGLRLDFSRAVAANTFDTHRLIRWAGSHGRQAELLEAAHRAHFTDGVDLNSHDALAGLAAEMGLDAASARAYLASSDGADEVRAEFAAARELGVSSVPTFVLAGKYAVVGAQDSATLLAALEQVARREAAAA</sequence>
<keyword evidence="3" id="KW-1185">Reference proteome</keyword>
<comment type="caution">
    <text evidence="2">The sequence shown here is derived from an EMBL/GenBank/DDBJ whole genome shotgun (WGS) entry which is preliminary data.</text>
</comment>
<evidence type="ECO:0000313" key="3">
    <source>
        <dbReference type="Proteomes" id="UP000652013"/>
    </source>
</evidence>
<dbReference type="SUPFAM" id="SSF52833">
    <property type="entry name" value="Thioredoxin-like"/>
    <property type="match status" value="1"/>
</dbReference>
<dbReference type="InterPro" id="IPR001853">
    <property type="entry name" value="DSBA-like_thioredoxin_dom"/>
</dbReference>
<dbReference type="Pfam" id="PF01323">
    <property type="entry name" value="DSBA"/>
    <property type="match status" value="1"/>
</dbReference>
<dbReference type="PANTHER" id="PTHR13887">
    <property type="entry name" value="GLUTATHIONE S-TRANSFERASE KAPPA"/>
    <property type="match status" value="1"/>
</dbReference>
<gene>
    <name evidence="2" type="ORF">Sya03_19850</name>
</gene>
<dbReference type="InterPro" id="IPR036249">
    <property type="entry name" value="Thioredoxin-like_sf"/>
</dbReference>
<reference evidence="2" key="1">
    <citation type="submission" date="2021-01" db="EMBL/GenBank/DDBJ databases">
        <title>Whole genome shotgun sequence of Spirilliplanes yamanashiensis NBRC 15828.</title>
        <authorList>
            <person name="Komaki H."/>
            <person name="Tamura T."/>
        </authorList>
    </citation>
    <scope>NUCLEOTIDE SEQUENCE</scope>
    <source>
        <strain evidence="2">NBRC 15828</strain>
    </source>
</reference>
<feature type="domain" description="DSBA-like thioredoxin" evidence="1">
    <location>
        <begin position="7"/>
        <end position="204"/>
    </location>
</feature>